<name>A0A7J9GT56_9ROSI</name>
<protein>
    <recommendedName>
        <fullName evidence="5">RNase H type-1 domain-containing protein</fullName>
    </recommendedName>
</protein>
<dbReference type="GO" id="GO:0003676">
    <property type="term" value="F:nucleic acid binding"/>
    <property type="evidence" value="ECO:0007669"/>
    <property type="project" value="InterPro"/>
</dbReference>
<organism evidence="3 4">
    <name type="scientific">Gossypium harknessii</name>
    <dbReference type="NCBI Taxonomy" id="34285"/>
    <lineage>
        <taxon>Eukaryota</taxon>
        <taxon>Viridiplantae</taxon>
        <taxon>Streptophyta</taxon>
        <taxon>Embryophyta</taxon>
        <taxon>Tracheophyta</taxon>
        <taxon>Spermatophyta</taxon>
        <taxon>Magnoliopsida</taxon>
        <taxon>eudicotyledons</taxon>
        <taxon>Gunneridae</taxon>
        <taxon>Pentapetalae</taxon>
        <taxon>rosids</taxon>
        <taxon>malvids</taxon>
        <taxon>Malvales</taxon>
        <taxon>Malvaceae</taxon>
        <taxon>Malvoideae</taxon>
        <taxon>Gossypium</taxon>
    </lineage>
</organism>
<dbReference type="InterPro" id="IPR036397">
    <property type="entry name" value="RNaseH_sf"/>
</dbReference>
<dbReference type="InterPro" id="IPR026960">
    <property type="entry name" value="RVT-Znf"/>
</dbReference>
<comment type="caution">
    <text evidence="3">The sequence shown here is derived from an EMBL/GenBank/DDBJ whole genome shotgun (WGS) entry which is preliminary data.</text>
</comment>
<evidence type="ECO:0000313" key="4">
    <source>
        <dbReference type="Proteomes" id="UP000593560"/>
    </source>
</evidence>
<proteinExistence type="predicted"/>
<accession>A0A7J9GT56</accession>
<gene>
    <name evidence="3" type="ORF">Gohar_010708</name>
</gene>
<dbReference type="Pfam" id="PF13456">
    <property type="entry name" value="RVT_3"/>
    <property type="match status" value="1"/>
</dbReference>
<dbReference type="OrthoDB" id="1000979at2759"/>
<dbReference type="InterPro" id="IPR044730">
    <property type="entry name" value="RNase_H-like_dom_plant"/>
</dbReference>
<dbReference type="InterPro" id="IPR052929">
    <property type="entry name" value="RNase_H-like_EbsB-rel"/>
</dbReference>
<feature type="domain" description="Reverse transcriptase zinc-binding" evidence="2">
    <location>
        <begin position="113"/>
        <end position="188"/>
    </location>
</feature>
<dbReference type="Proteomes" id="UP000593560">
    <property type="component" value="Unassembled WGS sequence"/>
</dbReference>
<reference evidence="3 4" key="1">
    <citation type="journal article" date="2019" name="Genome Biol. Evol.">
        <title>Insights into the evolution of the New World diploid cottons (Gossypium, subgenus Houzingenia) based on genome sequencing.</title>
        <authorList>
            <person name="Grover C.E."/>
            <person name="Arick M.A. 2nd"/>
            <person name="Thrash A."/>
            <person name="Conover J.L."/>
            <person name="Sanders W.S."/>
            <person name="Peterson D.G."/>
            <person name="Frelichowski J.E."/>
            <person name="Scheffler J.A."/>
            <person name="Scheffler B.E."/>
            <person name="Wendel J.F."/>
        </authorList>
    </citation>
    <scope>NUCLEOTIDE SEQUENCE [LARGE SCALE GENOMIC DNA]</scope>
    <source>
        <strain evidence="3">0</strain>
        <tissue evidence="3">Leaf</tissue>
    </source>
</reference>
<dbReference type="CDD" id="cd06222">
    <property type="entry name" value="RNase_H_like"/>
    <property type="match status" value="1"/>
</dbReference>
<dbReference type="AlphaFoldDB" id="A0A7J9GT56"/>
<keyword evidence="4" id="KW-1185">Reference proteome</keyword>
<dbReference type="GO" id="GO:0004523">
    <property type="term" value="F:RNA-DNA hybrid ribonuclease activity"/>
    <property type="evidence" value="ECO:0007669"/>
    <property type="project" value="InterPro"/>
</dbReference>
<evidence type="ECO:0000259" key="1">
    <source>
        <dbReference type="Pfam" id="PF13456"/>
    </source>
</evidence>
<evidence type="ECO:0008006" key="5">
    <source>
        <dbReference type="Google" id="ProtNLM"/>
    </source>
</evidence>
<evidence type="ECO:0000313" key="3">
    <source>
        <dbReference type="EMBL" id="MBA0800264.1"/>
    </source>
</evidence>
<dbReference type="Gene3D" id="3.30.420.10">
    <property type="entry name" value="Ribonuclease H-like superfamily/Ribonuclease H"/>
    <property type="match status" value="1"/>
</dbReference>
<evidence type="ECO:0000259" key="2">
    <source>
        <dbReference type="Pfam" id="PF13966"/>
    </source>
</evidence>
<dbReference type="PANTHER" id="PTHR47074">
    <property type="entry name" value="BNAC02G40300D PROTEIN"/>
    <property type="match status" value="1"/>
</dbReference>
<feature type="domain" description="RNase H type-1" evidence="1">
    <location>
        <begin position="225"/>
        <end position="344"/>
    </location>
</feature>
<dbReference type="InterPro" id="IPR002156">
    <property type="entry name" value="RNaseH_domain"/>
</dbReference>
<dbReference type="EMBL" id="JABFAD010000006">
    <property type="protein sequence ID" value="MBA0800264.1"/>
    <property type="molecule type" value="Genomic_DNA"/>
</dbReference>
<sequence>MTGLEGKDGHWVSKDEEILQIALKYLKTCSQPQRQLMMKGCLAFIEEEIGHAVKTMAPLKALGIDVQSINPYWITMNQLIDVESNTWNKEGVFLKSGYRVLVIEKLQNTDYNLSTADKYKDFYKLLWPLHLPTKVKIHIWRLFNNYVPHFNNLIERMLYVDEVCPLCKEALEDSDHLMWSYGVLQQLWASLNITIAPVGITSNCKDRTMVKELWRPPNPGIIKLNFDASFQGDSKTSTATVLARNNEGKIMGACTYPYEGVVYAFVTEARAYERALLFAIDIGFRSILLEGDFLSIIKKLKSDREDRSVLRLISQSIQLLESHFVKVTYHFVPKEANRAAHNLALEGRRCQTSFFWVEEASDSVEKVVDEN</sequence>
<dbReference type="Pfam" id="PF13966">
    <property type="entry name" value="zf-RVT"/>
    <property type="match status" value="1"/>
</dbReference>
<dbReference type="InterPro" id="IPR012337">
    <property type="entry name" value="RNaseH-like_sf"/>
</dbReference>
<dbReference type="SUPFAM" id="SSF53098">
    <property type="entry name" value="Ribonuclease H-like"/>
    <property type="match status" value="1"/>
</dbReference>
<dbReference type="PANTHER" id="PTHR47074:SF61">
    <property type="entry name" value="RNASE H TYPE-1 DOMAIN-CONTAINING PROTEIN"/>
    <property type="match status" value="1"/>
</dbReference>